<proteinExistence type="predicted"/>
<feature type="region of interest" description="Disordered" evidence="1">
    <location>
        <begin position="244"/>
        <end position="263"/>
    </location>
</feature>
<comment type="caution">
    <text evidence="2">The sequence shown here is derived from an EMBL/GenBank/DDBJ whole genome shotgun (WGS) entry which is preliminary data.</text>
</comment>
<keyword evidence="3" id="KW-1185">Reference proteome</keyword>
<evidence type="ECO:0000256" key="1">
    <source>
        <dbReference type="SAM" id="MobiDB-lite"/>
    </source>
</evidence>
<evidence type="ECO:0000313" key="2">
    <source>
        <dbReference type="EMBL" id="MFC5666417.1"/>
    </source>
</evidence>
<accession>A0ABW0X788</accession>
<dbReference type="RefSeq" id="WP_380228090.1">
    <property type="nucleotide sequence ID" value="NZ_JBHSOF010000039.1"/>
</dbReference>
<organism evidence="2 3">
    <name type="scientific">Kitasatospora misakiensis</name>
    <dbReference type="NCBI Taxonomy" id="67330"/>
    <lineage>
        <taxon>Bacteria</taxon>
        <taxon>Bacillati</taxon>
        <taxon>Actinomycetota</taxon>
        <taxon>Actinomycetes</taxon>
        <taxon>Kitasatosporales</taxon>
        <taxon>Streptomycetaceae</taxon>
        <taxon>Kitasatospora</taxon>
    </lineage>
</organism>
<evidence type="ECO:0000313" key="3">
    <source>
        <dbReference type="Proteomes" id="UP001595975"/>
    </source>
</evidence>
<sequence>MTLDDTTIPVRSEEWGAALAQAFGEVLGRPLAVYEDGGARYGAYYGGNFLLESELERDPLWVGRAALAGEGTVTTSHLLLTPPGDLDETELVFDASRSLFWVESRELPAELAPFAADLAAAVEESAAGRWRGALLGADLGRIAERHGVDLASAELPQELWTLWQARLASGDTLLDALCAATGLTAATSPERMPHGLGDSRDEVEEEAHEQVAGVADPALRDYLAAFCDPESHDLAFVPFAVDDEDDEDAEDAEEDAVDYDETEGGTVVVRWDGAVDQYEITVRRLDA</sequence>
<dbReference type="Proteomes" id="UP001595975">
    <property type="component" value="Unassembled WGS sequence"/>
</dbReference>
<reference evidence="3" key="1">
    <citation type="journal article" date="2019" name="Int. J. Syst. Evol. Microbiol.">
        <title>The Global Catalogue of Microorganisms (GCM) 10K type strain sequencing project: providing services to taxonomists for standard genome sequencing and annotation.</title>
        <authorList>
            <consortium name="The Broad Institute Genomics Platform"/>
            <consortium name="The Broad Institute Genome Sequencing Center for Infectious Disease"/>
            <person name="Wu L."/>
            <person name="Ma J."/>
        </authorList>
    </citation>
    <scope>NUCLEOTIDE SEQUENCE [LARGE SCALE GENOMIC DNA]</scope>
    <source>
        <strain evidence="3">CGMCC 4.1437</strain>
    </source>
</reference>
<name>A0ABW0X788_9ACTN</name>
<dbReference type="EMBL" id="JBHSOF010000039">
    <property type="protein sequence ID" value="MFC5666417.1"/>
    <property type="molecule type" value="Genomic_DNA"/>
</dbReference>
<gene>
    <name evidence="2" type="ORF">ACFP3U_26055</name>
</gene>
<protein>
    <submittedName>
        <fullName evidence="2">Uncharacterized protein</fullName>
    </submittedName>
</protein>